<sequence length="120" mass="13412">MPINFASHYLLYKTLPTINIPSSSITVCHLHLLSCNYHVFATLFPPHTVGLLISVACCCDFCYCVGCILVVDRSLCSHNMLLQRTELKYHFLMIFQFSPSSQINSTLGYLDLDSNSGSNS</sequence>
<evidence type="ECO:0000313" key="2">
    <source>
        <dbReference type="Proteomes" id="UP001163603"/>
    </source>
</evidence>
<name>A0ACC0Z828_9ROSI</name>
<dbReference type="Proteomes" id="UP001163603">
    <property type="component" value="Chromosome 3"/>
</dbReference>
<dbReference type="EMBL" id="CM047738">
    <property type="protein sequence ID" value="KAJ0046343.1"/>
    <property type="molecule type" value="Genomic_DNA"/>
</dbReference>
<accession>A0ACC0Z828</accession>
<reference evidence="2" key="1">
    <citation type="journal article" date="2023" name="G3 (Bethesda)">
        <title>Genome assembly and association tests identify interacting loci associated with vigor, precocity, and sex in interspecific pistachio rootstocks.</title>
        <authorList>
            <person name="Palmer W."/>
            <person name="Jacygrad E."/>
            <person name="Sagayaradj S."/>
            <person name="Cavanaugh K."/>
            <person name="Han R."/>
            <person name="Bertier L."/>
            <person name="Beede B."/>
            <person name="Kafkas S."/>
            <person name="Golino D."/>
            <person name="Preece J."/>
            <person name="Michelmore R."/>
        </authorList>
    </citation>
    <scope>NUCLEOTIDE SEQUENCE [LARGE SCALE GENOMIC DNA]</scope>
</reference>
<protein>
    <submittedName>
        <fullName evidence="1">Uncharacterized protein</fullName>
    </submittedName>
</protein>
<organism evidence="1 2">
    <name type="scientific">Pistacia integerrima</name>
    <dbReference type="NCBI Taxonomy" id="434235"/>
    <lineage>
        <taxon>Eukaryota</taxon>
        <taxon>Viridiplantae</taxon>
        <taxon>Streptophyta</taxon>
        <taxon>Embryophyta</taxon>
        <taxon>Tracheophyta</taxon>
        <taxon>Spermatophyta</taxon>
        <taxon>Magnoliopsida</taxon>
        <taxon>eudicotyledons</taxon>
        <taxon>Gunneridae</taxon>
        <taxon>Pentapetalae</taxon>
        <taxon>rosids</taxon>
        <taxon>malvids</taxon>
        <taxon>Sapindales</taxon>
        <taxon>Anacardiaceae</taxon>
        <taxon>Pistacia</taxon>
    </lineage>
</organism>
<comment type="caution">
    <text evidence="1">The sequence shown here is derived from an EMBL/GenBank/DDBJ whole genome shotgun (WGS) entry which is preliminary data.</text>
</comment>
<evidence type="ECO:0000313" key="1">
    <source>
        <dbReference type="EMBL" id="KAJ0046343.1"/>
    </source>
</evidence>
<proteinExistence type="predicted"/>
<gene>
    <name evidence="1" type="ORF">Pint_05306</name>
</gene>
<keyword evidence="2" id="KW-1185">Reference proteome</keyword>